<evidence type="ECO:0000256" key="1">
    <source>
        <dbReference type="SAM" id="MobiDB-lite"/>
    </source>
</evidence>
<feature type="region of interest" description="Disordered" evidence="1">
    <location>
        <begin position="268"/>
        <end position="296"/>
    </location>
</feature>
<dbReference type="AlphaFoldDB" id="A0A8B8P7G3"/>
<feature type="compositionally biased region" description="Basic and acidic residues" evidence="1">
    <location>
        <begin position="335"/>
        <end position="356"/>
    </location>
</feature>
<gene>
    <name evidence="4" type="primary">LOC115741017</name>
</gene>
<dbReference type="Proteomes" id="UP000827889">
    <property type="component" value="Chromosome 4"/>
</dbReference>
<dbReference type="InterPro" id="IPR019448">
    <property type="entry name" value="NT-C2"/>
</dbReference>
<dbReference type="RefSeq" id="XP_030530568.1">
    <property type="nucleotide sequence ID" value="XM_030674708.2"/>
</dbReference>
<organism evidence="3 4">
    <name type="scientific">Rhodamnia argentea</name>
    <dbReference type="NCBI Taxonomy" id="178133"/>
    <lineage>
        <taxon>Eukaryota</taxon>
        <taxon>Viridiplantae</taxon>
        <taxon>Streptophyta</taxon>
        <taxon>Embryophyta</taxon>
        <taxon>Tracheophyta</taxon>
        <taxon>Spermatophyta</taxon>
        <taxon>Magnoliopsida</taxon>
        <taxon>eudicotyledons</taxon>
        <taxon>Gunneridae</taxon>
        <taxon>Pentapetalae</taxon>
        <taxon>rosids</taxon>
        <taxon>malvids</taxon>
        <taxon>Myrtales</taxon>
        <taxon>Myrtaceae</taxon>
        <taxon>Myrtoideae</taxon>
        <taxon>Myrteae</taxon>
        <taxon>Australasian group</taxon>
        <taxon>Rhodamnia</taxon>
    </lineage>
</organism>
<accession>A0A8B8P7G3</accession>
<dbReference type="Pfam" id="PF21745">
    <property type="entry name" value="PMI1_PMIR1-2_C"/>
    <property type="match status" value="1"/>
</dbReference>
<dbReference type="KEGG" id="rarg:115741017"/>
<dbReference type="InterPro" id="IPR048972">
    <property type="entry name" value="PMI1_PMIR1-2_C"/>
</dbReference>
<evidence type="ECO:0000313" key="3">
    <source>
        <dbReference type="Proteomes" id="UP000827889"/>
    </source>
</evidence>
<proteinExistence type="predicted"/>
<dbReference type="OrthoDB" id="2019483at2759"/>
<dbReference type="GeneID" id="115741017"/>
<feature type="domain" description="C2 NT-type" evidence="2">
    <location>
        <begin position="92"/>
        <end position="240"/>
    </location>
</feature>
<dbReference type="PANTHER" id="PTHR33414">
    <property type="entry name" value="PROTEIN PLASTID MOVEMENT IMPAIRED 1-RELATED 1"/>
    <property type="match status" value="1"/>
</dbReference>
<feature type="region of interest" description="Disordered" evidence="1">
    <location>
        <begin position="335"/>
        <end position="371"/>
    </location>
</feature>
<dbReference type="PANTHER" id="PTHR33414:SF10">
    <property type="entry name" value="PROTEIN PLASTID MOVEMENT IMPAIRED 1-RELATED 2"/>
    <property type="match status" value="1"/>
</dbReference>
<keyword evidence="3" id="KW-1185">Reference proteome</keyword>
<dbReference type="Pfam" id="PF10358">
    <property type="entry name" value="NT-C2"/>
    <property type="match status" value="1"/>
</dbReference>
<reference evidence="4" key="1">
    <citation type="submission" date="2025-08" db="UniProtKB">
        <authorList>
            <consortium name="RefSeq"/>
        </authorList>
    </citation>
    <scope>IDENTIFICATION</scope>
    <source>
        <tissue evidence="4">Leaf</tissue>
    </source>
</reference>
<dbReference type="InterPro" id="IPR039614">
    <property type="entry name" value="PMI1-like"/>
</dbReference>
<evidence type="ECO:0000259" key="2">
    <source>
        <dbReference type="PROSITE" id="PS51840"/>
    </source>
</evidence>
<name>A0A8B8P7G3_9MYRT</name>
<evidence type="ECO:0000313" key="4">
    <source>
        <dbReference type="RefSeq" id="XP_030530568.1"/>
    </source>
</evidence>
<protein>
    <submittedName>
        <fullName evidence="4">Protein PLASTID MOVEMENT IMPAIRED 1-RELATED 2 isoform X1</fullName>
    </submittedName>
</protein>
<dbReference type="PROSITE" id="PS51840">
    <property type="entry name" value="C2_NT"/>
    <property type="match status" value="1"/>
</dbReference>
<sequence length="1114" mass="122794">MLVSGQESGDGASPVCASNSQLLHDIEAISKALYLHEATQKSLISPSTQYSGKVGSVEHRLVPISGNQDEKGLSKFNKSSSVWNWKKPLKALSHLRGRKFGCLFFLHVHSIEGLPVNFDGVGLCVEFKRKDEVLRSRPSRVLKGTADFDDTLMHRCIVYCHKRGPLNTCKYEPKLFSVHISVIGALGVDVGEHWVDLTRLLPLTLEELDGDKSSGKWTTSFKLAGKAKSATLNVSFGFSLVSGSNLESNGNVTVSELINLAYSRPNTKQHDRGFPQNCSTEKLRRSGSVPNNLNHPSLQFAQPLDVKMGHESFVEPAVEFSKSIHYLYEKLDQDISSDKSGSDLSSEDLKSSRAKSDLCPLPVREPVDDEGDDMDFVVIDQGIEVPQIKQLNPVQVSIHTQDSATETANEDDTLAGNDLLRWDEMKCDSVDHLTGSTTDGLVVGDHKIGEQSVHAPQSILEVESTFLNALILDSADLGSLPASCQSKHKENYMELKYSYKANKKGTKSLSFDDISEFVTCDFLHMLESEQSLSGSNFDVEPESPREQLLREFEREAFLSGNFILVNATEERARFGCGASVGSSSEDNSEESILTSVLQDAEEEYEQSSQSLKHRRKVKMLEDLETEVLMREWGLDEKAFQNSPRCPSGGFGSPIELPPQEPVESPLLGEGFGPSIQTGGGGFLRTMIPSLFRNAKNGMNVILQVSGPVVLPARMGSSNMKVLQHLASIEIEKLFMQIDKAMPLKDITGRTLQQVACEAAPKTICRQVLLQHETASSQNFKEQECSVSCNNSVSDLVSLEDVVLLAMDKIEALTIEGLRTQCGMTDEEAPASIFPHFETHASQRKYANFHELMSLEDDEFHLNDVHNSDSDACGLMDFSVTLDDWLRLDAGVSNGNQDETGEGTRKILVGHHAKCEDSSREKLIEDINPSEASGMRSGLLQNNLTVAFRVQLRDPLRNFEAVGDPMLALVHVERRYVHQVVSERRNEEEDDGMPTRDGIAVSSFRIIELHLAGVDAEPGKKHSWGTTRQRQLGTRWLFASGLGKVAKQPLAKSKAVVKSSLGGKAKGPRADILWSISPFPYGIESNSKKSGWLTAHVRNPDVIFLNESSRSASCV</sequence>